<dbReference type="Gene3D" id="1.10.260.40">
    <property type="entry name" value="lambda repressor-like DNA-binding domains"/>
    <property type="match status" value="1"/>
</dbReference>
<dbReference type="PROSITE" id="PS50943">
    <property type="entry name" value="HTH_CROC1"/>
    <property type="match status" value="1"/>
</dbReference>
<protein>
    <submittedName>
        <fullName evidence="3">Helix-turn-helix transcriptional regulator</fullName>
    </submittedName>
</protein>
<name>A0ABW5UXA8_9MICO</name>
<dbReference type="Proteomes" id="UP001597492">
    <property type="component" value="Unassembled WGS sequence"/>
</dbReference>
<evidence type="ECO:0000256" key="1">
    <source>
        <dbReference type="SAM" id="MobiDB-lite"/>
    </source>
</evidence>
<proteinExistence type="predicted"/>
<evidence type="ECO:0000313" key="3">
    <source>
        <dbReference type="EMBL" id="MFD2758337.1"/>
    </source>
</evidence>
<evidence type="ECO:0000259" key="2">
    <source>
        <dbReference type="PROSITE" id="PS50943"/>
    </source>
</evidence>
<organism evidence="3 4">
    <name type="scientific">Gulosibacter faecalis</name>
    <dbReference type="NCBI Taxonomy" id="272240"/>
    <lineage>
        <taxon>Bacteria</taxon>
        <taxon>Bacillati</taxon>
        <taxon>Actinomycetota</taxon>
        <taxon>Actinomycetes</taxon>
        <taxon>Micrococcales</taxon>
        <taxon>Microbacteriaceae</taxon>
        <taxon>Gulosibacter</taxon>
    </lineage>
</organism>
<dbReference type="SUPFAM" id="SSF47413">
    <property type="entry name" value="lambda repressor-like DNA-binding domains"/>
    <property type="match status" value="1"/>
</dbReference>
<dbReference type="InterPro" id="IPR041413">
    <property type="entry name" value="MLTR_LBD"/>
</dbReference>
<evidence type="ECO:0000313" key="4">
    <source>
        <dbReference type="Proteomes" id="UP001597492"/>
    </source>
</evidence>
<feature type="domain" description="HTH cro/C1-type" evidence="2">
    <location>
        <begin position="35"/>
        <end position="85"/>
    </location>
</feature>
<sequence>MDDQNLLGAYLRARRELVSPEQVGIAPVGIRRVPGLRREEVALLAGISADYYLRLEQGRDRSPSRQVLDALARVLHLDDEGTAYLHSLADPRPHRTRKRSRPEVVPRGIHALISTLDLPAFVEGRYLDVLAANSAAAALSPCLVAGRNRLRDVFLDPGERELYGPAELVTAAMVAGFRSSVGLDVEDERFVELVGSLSIASPRFRTLWARQDVVRREGAVVTLAHPEVGDLTLYREKLPISGADGQMLVIYHPEPASDDAQKLMLLISAAMPAASDPGGRSGGTSDTEEPTAVEGSSSNGRRRN</sequence>
<feature type="compositionally biased region" description="Polar residues" evidence="1">
    <location>
        <begin position="294"/>
        <end position="304"/>
    </location>
</feature>
<dbReference type="RefSeq" id="WP_019619450.1">
    <property type="nucleotide sequence ID" value="NZ_JBHUNE010000006.1"/>
</dbReference>
<dbReference type="PANTHER" id="PTHR35010:SF2">
    <property type="entry name" value="BLL4672 PROTEIN"/>
    <property type="match status" value="1"/>
</dbReference>
<dbReference type="PANTHER" id="PTHR35010">
    <property type="entry name" value="BLL4672 PROTEIN-RELATED"/>
    <property type="match status" value="1"/>
</dbReference>
<dbReference type="SMART" id="SM00530">
    <property type="entry name" value="HTH_XRE"/>
    <property type="match status" value="1"/>
</dbReference>
<dbReference type="Pfam" id="PF17765">
    <property type="entry name" value="MLTR_LBD"/>
    <property type="match status" value="1"/>
</dbReference>
<dbReference type="EMBL" id="JBHUNE010000006">
    <property type="protein sequence ID" value="MFD2758337.1"/>
    <property type="molecule type" value="Genomic_DNA"/>
</dbReference>
<feature type="region of interest" description="Disordered" evidence="1">
    <location>
        <begin position="273"/>
        <end position="304"/>
    </location>
</feature>
<dbReference type="Gene3D" id="3.30.450.180">
    <property type="match status" value="1"/>
</dbReference>
<comment type="caution">
    <text evidence="3">The sequence shown here is derived from an EMBL/GenBank/DDBJ whole genome shotgun (WGS) entry which is preliminary data.</text>
</comment>
<dbReference type="CDD" id="cd00093">
    <property type="entry name" value="HTH_XRE"/>
    <property type="match status" value="1"/>
</dbReference>
<accession>A0ABW5UXA8</accession>
<gene>
    <name evidence="3" type="ORF">ACFSW7_08095</name>
</gene>
<reference evidence="4" key="1">
    <citation type="journal article" date="2019" name="Int. J. Syst. Evol. Microbiol.">
        <title>The Global Catalogue of Microorganisms (GCM) 10K type strain sequencing project: providing services to taxonomists for standard genome sequencing and annotation.</title>
        <authorList>
            <consortium name="The Broad Institute Genomics Platform"/>
            <consortium name="The Broad Institute Genome Sequencing Center for Infectious Disease"/>
            <person name="Wu L."/>
            <person name="Ma J."/>
        </authorList>
    </citation>
    <scope>NUCLEOTIDE SEQUENCE [LARGE SCALE GENOMIC DNA]</scope>
    <source>
        <strain evidence="4">TISTR 1514</strain>
    </source>
</reference>
<dbReference type="InterPro" id="IPR010982">
    <property type="entry name" value="Lambda_DNA-bd_dom_sf"/>
</dbReference>
<keyword evidence="4" id="KW-1185">Reference proteome</keyword>
<dbReference type="Pfam" id="PF13560">
    <property type="entry name" value="HTH_31"/>
    <property type="match status" value="1"/>
</dbReference>
<dbReference type="InterPro" id="IPR001387">
    <property type="entry name" value="Cro/C1-type_HTH"/>
</dbReference>